<dbReference type="RefSeq" id="WP_244729344.1">
    <property type="nucleotide sequence ID" value="NZ_CP095045.1"/>
</dbReference>
<dbReference type="GO" id="GO:0005524">
    <property type="term" value="F:ATP binding"/>
    <property type="evidence" value="ECO:0007669"/>
    <property type="project" value="UniProtKB-KW"/>
</dbReference>
<dbReference type="InterPro" id="IPR015856">
    <property type="entry name" value="ABC_transpr_CbiO/EcfA_su"/>
</dbReference>
<organism evidence="6 7">
    <name type="scientific">Leucobacter allii</name>
    <dbReference type="NCBI Taxonomy" id="2932247"/>
    <lineage>
        <taxon>Bacteria</taxon>
        <taxon>Bacillati</taxon>
        <taxon>Actinomycetota</taxon>
        <taxon>Actinomycetes</taxon>
        <taxon>Micrococcales</taxon>
        <taxon>Microbacteriaceae</taxon>
        <taxon>Leucobacter</taxon>
    </lineage>
</organism>
<feature type="region of interest" description="Disordered" evidence="4">
    <location>
        <begin position="254"/>
        <end position="290"/>
    </location>
</feature>
<evidence type="ECO:0000256" key="4">
    <source>
        <dbReference type="SAM" id="MobiDB-lite"/>
    </source>
</evidence>
<evidence type="ECO:0000259" key="5">
    <source>
        <dbReference type="PROSITE" id="PS50893"/>
    </source>
</evidence>
<evidence type="ECO:0000256" key="1">
    <source>
        <dbReference type="ARBA" id="ARBA00022448"/>
    </source>
</evidence>
<feature type="domain" description="ABC transporter" evidence="5">
    <location>
        <begin position="7"/>
        <end position="246"/>
    </location>
</feature>
<dbReference type="PROSITE" id="PS50893">
    <property type="entry name" value="ABC_TRANSPORTER_2"/>
    <property type="match status" value="1"/>
</dbReference>
<dbReference type="PANTHER" id="PTHR43158:SF2">
    <property type="entry name" value="SKFA PEPTIDE EXPORT ATP-BINDING PROTEIN SKFE"/>
    <property type="match status" value="1"/>
</dbReference>
<dbReference type="Gene3D" id="3.40.50.300">
    <property type="entry name" value="P-loop containing nucleotide triphosphate hydrolases"/>
    <property type="match status" value="1"/>
</dbReference>
<dbReference type="PANTHER" id="PTHR43158">
    <property type="entry name" value="SKFA PEPTIDE EXPORT ATP-BINDING PROTEIN SKFE"/>
    <property type="match status" value="1"/>
</dbReference>
<keyword evidence="1" id="KW-0813">Transport</keyword>
<dbReference type="SUPFAM" id="SSF52540">
    <property type="entry name" value="P-loop containing nucleoside triphosphate hydrolases"/>
    <property type="match status" value="1"/>
</dbReference>
<dbReference type="InterPro" id="IPR003439">
    <property type="entry name" value="ABC_transporter-like_ATP-bd"/>
</dbReference>
<dbReference type="InterPro" id="IPR027417">
    <property type="entry name" value="P-loop_NTPase"/>
</dbReference>
<proteinExistence type="predicted"/>
<dbReference type="Pfam" id="PF00005">
    <property type="entry name" value="ABC_tran"/>
    <property type="match status" value="1"/>
</dbReference>
<dbReference type="EMBL" id="CP095045">
    <property type="protein sequence ID" value="UOQ58299.1"/>
    <property type="molecule type" value="Genomic_DNA"/>
</dbReference>
<dbReference type="InterPro" id="IPR003593">
    <property type="entry name" value="AAA+_ATPase"/>
</dbReference>
<reference evidence="6 7" key="1">
    <citation type="submission" date="2022-04" db="EMBL/GenBank/DDBJ databases">
        <title>Leucobacter sp. isolated from rhizosphere of garlic.</title>
        <authorList>
            <person name="Won M."/>
            <person name="Lee C.-M."/>
            <person name="Woen H.-Y."/>
            <person name="Kwon S.-W."/>
        </authorList>
    </citation>
    <scope>NUCLEOTIDE SEQUENCE [LARGE SCALE GENOMIC DNA]</scope>
    <source>
        <strain evidence="6 7">H21R-40</strain>
    </source>
</reference>
<gene>
    <name evidence="6" type="ORF">MUN78_05505</name>
</gene>
<keyword evidence="7" id="KW-1185">Reference proteome</keyword>
<evidence type="ECO:0000313" key="7">
    <source>
        <dbReference type="Proteomes" id="UP000831786"/>
    </source>
</evidence>
<accession>A0ABY4FQ07</accession>
<evidence type="ECO:0000313" key="6">
    <source>
        <dbReference type="EMBL" id="UOQ58299.1"/>
    </source>
</evidence>
<evidence type="ECO:0000256" key="3">
    <source>
        <dbReference type="ARBA" id="ARBA00022840"/>
    </source>
</evidence>
<name>A0ABY4FQ07_9MICO</name>
<dbReference type="CDD" id="cd03225">
    <property type="entry name" value="ABC_cobalt_CbiO_domain1"/>
    <property type="match status" value="1"/>
</dbReference>
<dbReference type="Proteomes" id="UP000831786">
    <property type="component" value="Chromosome"/>
</dbReference>
<keyword evidence="3 6" id="KW-0067">ATP-binding</keyword>
<keyword evidence="2" id="KW-0547">Nucleotide-binding</keyword>
<protein>
    <submittedName>
        <fullName evidence="6">ATP-binding cassette domain-containing protein</fullName>
    </submittedName>
</protein>
<evidence type="ECO:0000256" key="2">
    <source>
        <dbReference type="ARBA" id="ARBA00022741"/>
    </source>
</evidence>
<dbReference type="SMART" id="SM00382">
    <property type="entry name" value="AAA"/>
    <property type="match status" value="1"/>
</dbReference>
<sequence>MSAAPVLALRDVVFRRNGQEILHGVDLTVRAGERWALLGPNGAGKSTILGFCGAQTHPTSGTVDVLGHRLGRVELQELRRGIGHVNPRHPVRSAITAREVVLTGLTGTIELPLRWSPGPEQLARADALLADVGLEARREAAWPTMSQGERGRALIARALAAEPRLLLLDEPTTGLDVAAREQFLETLDALARAEPDLTTILVTHHLEELPETTTHAVVIARGSVVAAGPVGAVVTTGTISRAFEHPIEVVHAEGRWSARARRTAPGSPTARGSGPATGSGSSNGRIGVNG</sequence>